<dbReference type="Proteomes" id="UP000664303">
    <property type="component" value="Unassembled WGS sequence"/>
</dbReference>
<dbReference type="PANTHER" id="PTHR30417:SF4">
    <property type="entry name" value="1,6-ANHYDRO-N-ACETYLMURAMYL-L-ALANINE AMIDASE AMPD"/>
    <property type="match status" value="1"/>
</dbReference>
<dbReference type="InterPro" id="IPR051206">
    <property type="entry name" value="NAMLAA_amidase_2"/>
</dbReference>
<evidence type="ECO:0000256" key="10">
    <source>
        <dbReference type="ARBA" id="ARBA00023316"/>
    </source>
</evidence>
<comment type="catalytic activity">
    <reaction evidence="1">
        <text>Hydrolyzes the link between N-acetylmuramoyl residues and L-amino acid residues in certain cell-wall glycopeptides.</text>
        <dbReference type="EC" id="3.5.1.28"/>
    </reaction>
</comment>
<evidence type="ECO:0000256" key="7">
    <source>
        <dbReference type="ARBA" id="ARBA00022723"/>
    </source>
</evidence>
<evidence type="ECO:0000256" key="9">
    <source>
        <dbReference type="ARBA" id="ARBA00022833"/>
    </source>
</evidence>
<gene>
    <name evidence="14" type="primary">ampD</name>
    <name evidence="14" type="ORF">JYP50_02315</name>
</gene>
<dbReference type="GO" id="GO:0071555">
    <property type="term" value="P:cell wall organization"/>
    <property type="evidence" value="ECO:0007669"/>
    <property type="project" value="UniProtKB-KW"/>
</dbReference>
<evidence type="ECO:0000313" key="15">
    <source>
        <dbReference type="Proteomes" id="UP000664303"/>
    </source>
</evidence>
<dbReference type="GO" id="GO:0009254">
    <property type="term" value="P:peptidoglycan turnover"/>
    <property type="evidence" value="ECO:0007669"/>
    <property type="project" value="TreeGrafter"/>
</dbReference>
<dbReference type="GO" id="GO:0009253">
    <property type="term" value="P:peptidoglycan catabolic process"/>
    <property type="evidence" value="ECO:0007669"/>
    <property type="project" value="InterPro"/>
</dbReference>
<reference evidence="14" key="1">
    <citation type="submission" date="2021-02" db="EMBL/GenBank/DDBJ databases">
        <title>PHA producing bacteria isolated from coastal sediment in Guangdong, Shenzhen.</title>
        <authorList>
            <person name="Zheng W."/>
            <person name="Yu S."/>
            <person name="Huang Y."/>
        </authorList>
    </citation>
    <scope>NUCLEOTIDE SEQUENCE</scope>
    <source>
        <strain evidence="14">TN14-10</strain>
    </source>
</reference>
<evidence type="ECO:0000256" key="5">
    <source>
        <dbReference type="ARBA" id="ARBA00011901"/>
    </source>
</evidence>
<evidence type="ECO:0000256" key="8">
    <source>
        <dbReference type="ARBA" id="ARBA00022801"/>
    </source>
</evidence>
<dbReference type="EC" id="3.5.1.28" evidence="5"/>
<comment type="cofactor">
    <cofactor evidence="2">
        <name>Zn(2+)</name>
        <dbReference type="ChEBI" id="CHEBI:29105"/>
    </cofactor>
</comment>
<keyword evidence="9" id="KW-0862">Zinc</keyword>
<feature type="domain" description="N-acetylmuramoyl-L-alanine amidase" evidence="13">
    <location>
        <begin position="18"/>
        <end position="169"/>
    </location>
</feature>
<keyword evidence="10" id="KW-0961">Cell wall biogenesis/degradation</keyword>
<evidence type="ECO:0000259" key="13">
    <source>
        <dbReference type="SMART" id="SM00644"/>
    </source>
</evidence>
<organism evidence="14 15">
    <name type="scientific">Parahaliea mediterranea</name>
    <dbReference type="NCBI Taxonomy" id="651086"/>
    <lineage>
        <taxon>Bacteria</taxon>
        <taxon>Pseudomonadati</taxon>
        <taxon>Pseudomonadota</taxon>
        <taxon>Gammaproteobacteria</taxon>
        <taxon>Cellvibrionales</taxon>
        <taxon>Halieaceae</taxon>
        <taxon>Parahaliea</taxon>
    </lineage>
</organism>
<dbReference type="SUPFAM" id="SSF55846">
    <property type="entry name" value="N-acetylmuramoyl-L-alanine amidase-like"/>
    <property type="match status" value="1"/>
</dbReference>
<evidence type="ECO:0000256" key="3">
    <source>
        <dbReference type="ARBA" id="ARBA00004496"/>
    </source>
</evidence>
<evidence type="ECO:0000313" key="14">
    <source>
        <dbReference type="EMBL" id="MBN7795406.1"/>
    </source>
</evidence>
<keyword evidence="6" id="KW-0963">Cytoplasm</keyword>
<dbReference type="InterPro" id="IPR036505">
    <property type="entry name" value="Amidase/PGRP_sf"/>
</dbReference>
<evidence type="ECO:0000256" key="4">
    <source>
        <dbReference type="ARBA" id="ARBA00007553"/>
    </source>
</evidence>
<keyword evidence="7" id="KW-0479">Metal-binding</keyword>
<dbReference type="GO" id="GO:0046872">
    <property type="term" value="F:metal ion binding"/>
    <property type="evidence" value="ECO:0007669"/>
    <property type="project" value="UniProtKB-KW"/>
</dbReference>
<evidence type="ECO:0000256" key="2">
    <source>
        <dbReference type="ARBA" id="ARBA00001947"/>
    </source>
</evidence>
<dbReference type="Pfam" id="PF01510">
    <property type="entry name" value="Amidase_2"/>
    <property type="match status" value="1"/>
</dbReference>
<keyword evidence="8 14" id="KW-0378">Hydrolase</keyword>
<dbReference type="SMART" id="SM00644">
    <property type="entry name" value="Ami_2"/>
    <property type="match status" value="1"/>
</dbReference>
<keyword evidence="15" id="KW-1185">Reference proteome</keyword>
<proteinExistence type="inferred from homology"/>
<dbReference type="EMBL" id="JAFKCZ010000001">
    <property type="protein sequence ID" value="MBN7795406.1"/>
    <property type="molecule type" value="Genomic_DNA"/>
</dbReference>
<comment type="caution">
    <text evidence="14">The sequence shown here is derived from an EMBL/GenBank/DDBJ whole genome shotgun (WGS) entry which is preliminary data.</text>
</comment>
<dbReference type="CDD" id="cd06583">
    <property type="entry name" value="PGRP"/>
    <property type="match status" value="1"/>
</dbReference>
<name>A0A939IIM3_9GAMM</name>
<dbReference type="NCBIfam" id="NF008758">
    <property type="entry name" value="PRK11789.1"/>
    <property type="match status" value="1"/>
</dbReference>
<dbReference type="Gene3D" id="3.40.80.10">
    <property type="entry name" value="Peptidoglycan recognition protein-like"/>
    <property type="match status" value="1"/>
</dbReference>
<dbReference type="GO" id="GO:0005737">
    <property type="term" value="C:cytoplasm"/>
    <property type="evidence" value="ECO:0007669"/>
    <property type="project" value="UniProtKB-SubCell"/>
</dbReference>
<comment type="subcellular location">
    <subcellularLocation>
        <location evidence="3">Cytoplasm</location>
    </subcellularLocation>
</comment>
<evidence type="ECO:0000256" key="1">
    <source>
        <dbReference type="ARBA" id="ARBA00001561"/>
    </source>
</evidence>
<accession>A0A939IIM3</accession>
<dbReference type="InterPro" id="IPR002502">
    <property type="entry name" value="Amidase_domain"/>
</dbReference>
<dbReference type="AlphaFoldDB" id="A0A939IIM3"/>
<evidence type="ECO:0000256" key="11">
    <source>
        <dbReference type="ARBA" id="ARBA00039257"/>
    </source>
</evidence>
<dbReference type="GO" id="GO:0008745">
    <property type="term" value="F:N-acetylmuramoyl-L-alanine amidase activity"/>
    <property type="evidence" value="ECO:0007669"/>
    <property type="project" value="UniProtKB-EC"/>
</dbReference>
<sequence>MIYSVEQGWLSGARRVPSPNYGPRPPGVEPDLLVIHNISLPPGEYGSDCVERLFTNCLDWDAHPYFRGIRGLEVSSHLLIRRCGEVVQFVSLDDRAWHAGLSCYRGRENCNDFSIGIELEGTDEEPYADAQYATLVAVTRGLLAACPALEAGRIAGHSDIAPGRKTDPGPAFDWGRYRAALAVDNGECP</sequence>
<comment type="similarity">
    <text evidence="4">Belongs to the N-acetylmuramoyl-L-alanine amidase 2 family.</text>
</comment>
<evidence type="ECO:0000256" key="12">
    <source>
        <dbReference type="ARBA" id="ARBA00042615"/>
    </source>
</evidence>
<dbReference type="PANTHER" id="PTHR30417">
    <property type="entry name" value="N-ACETYLMURAMOYL-L-ALANINE AMIDASE AMID"/>
    <property type="match status" value="1"/>
</dbReference>
<evidence type="ECO:0000256" key="6">
    <source>
        <dbReference type="ARBA" id="ARBA00022490"/>
    </source>
</evidence>
<protein>
    <recommendedName>
        <fullName evidence="11">1,6-anhydro-N-acetylmuramyl-L-alanine amidase AmpD</fullName>
        <ecNumber evidence="5">3.5.1.28</ecNumber>
    </recommendedName>
    <alternativeName>
        <fullName evidence="12">N-acetylmuramoyl-L-alanine amidase</fullName>
    </alternativeName>
</protein>
<dbReference type="RefSeq" id="WP_206558828.1">
    <property type="nucleotide sequence ID" value="NZ_JAFKCZ010000001.1"/>
</dbReference>